<comment type="caution">
    <text evidence="1">The sequence shown here is derived from an EMBL/GenBank/DDBJ whole genome shotgun (WGS) entry which is preliminary data.</text>
</comment>
<sequence>MVTSTTIGEAVTATVGGATTKRTSVDVTFVIGGGVGSKYMEGLGIGTGVDGSASDRDRQAVSHFPKSMLETGYETNTTTSNVFDFLPQPQPQPLQTSLHLQTSLATATASEFFAPIAIARATTTVTEFAVAPTTAIDR</sequence>
<accession>A0ABC8RRR8</accession>
<evidence type="ECO:0000313" key="1">
    <source>
        <dbReference type="EMBL" id="CAK9145363.1"/>
    </source>
</evidence>
<evidence type="ECO:0000313" key="2">
    <source>
        <dbReference type="Proteomes" id="UP001642360"/>
    </source>
</evidence>
<keyword evidence="2" id="KW-1185">Reference proteome</keyword>
<organism evidence="1 2">
    <name type="scientific">Ilex paraguariensis</name>
    <name type="common">yerba mate</name>
    <dbReference type="NCBI Taxonomy" id="185542"/>
    <lineage>
        <taxon>Eukaryota</taxon>
        <taxon>Viridiplantae</taxon>
        <taxon>Streptophyta</taxon>
        <taxon>Embryophyta</taxon>
        <taxon>Tracheophyta</taxon>
        <taxon>Spermatophyta</taxon>
        <taxon>Magnoliopsida</taxon>
        <taxon>eudicotyledons</taxon>
        <taxon>Gunneridae</taxon>
        <taxon>Pentapetalae</taxon>
        <taxon>asterids</taxon>
        <taxon>campanulids</taxon>
        <taxon>Aquifoliales</taxon>
        <taxon>Aquifoliaceae</taxon>
        <taxon>Ilex</taxon>
    </lineage>
</organism>
<dbReference type="EMBL" id="CAUOFW020001480">
    <property type="protein sequence ID" value="CAK9145363.1"/>
    <property type="molecule type" value="Genomic_DNA"/>
</dbReference>
<protein>
    <submittedName>
        <fullName evidence="1">Uncharacterized protein</fullName>
    </submittedName>
</protein>
<name>A0ABC8RRR8_9AQUA</name>
<reference evidence="1 2" key="1">
    <citation type="submission" date="2024-02" db="EMBL/GenBank/DDBJ databases">
        <authorList>
            <person name="Vignale AGUSTIN F."/>
            <person name="Sosa J E."/>
            <person name="Modenutti C."/>
        </authorList>
    </citation>
    <scope>NUCLEOTIDE SEQUENCE [LARGE SCALE GENOMIC DNA]</scope>
</reference>
<gene>
    <name evidence="1" type="ORF">ILEXP_LOCUS13172</name>
</gene>
<proteinExistence type="predicted"/>
<dbReference type="AlphaFoldDB" id="A0ABC8RRR8"/>
<dbReference type="Proteomes" id="UP001642360">
    <property type="component" value="Unassembled WGS sequence"/>
</dbReference>